<dbReference type="SUPFAM" id="SSF47413">
    <property type="entry name" value="lambda repressor-like DNA-binding domains"/>
    <property type="match status" value="1"/>
</dbReference>
<dbReference type="GO" id="GO:0003677">
    <property type="term" value="F:DNA binding"/>
    <property type="evidence" value="ECO:0007669"/>
    <property type="project" value="InterPro"/>
</dbReference>
<dbReference type="Proteomes" id="UP000076234">
    <property type="component" value="Chromosome"/>
</dbReference>
<dbReference type="InterPro" id="IPR001387">
    <property type="entry name" value="Cro/C1-type_HTH"/>
</dbReference>
<proteinExistence type="predicted"/>
<dbReference type="PROSITE" id="PS50943">
    <property type="entry name" value="HTH_CROC1"/>
    <property type="match status" value="1"/>
</dbReference>
<feature type="domain" description="HTH cro/C1-type" evidence="1">
    <location>
        <begin position="20"/>
        <end position="74"/>
    </location>
</feature>
<reference evidence="3" key="1">
    <citation type="submission" date="2015-11" db="EMBL/GenBank/DDBJ databases">
        <title>Complete genome sequence of a polyethylene glycol-degrading strain Sphingopyxis terrae strain 203-1 (NBRC 15098).</title>
        <authorList>
            <person name="Yoshiyuki O."/>
            <person name="Shouta N."/>
            <person name="Nagata Y."/>
            <person name="Numata M."/>
            <person name="Tsuchikane K."/>
            <person name="Hosoyama A."/>
            <person name="Yamazoe A."/>
            <person name="Tsuda M."/>
            <person name="Fujita N."/>
            <person name="Kawai F."/>
        </authorList>
    </citation>
    <scope>NUCLEOTIDE SEQUENCE [LARGE SCALE GENOMIC DNA]</scope>
    <source>
        <strain evidence="3">203-1</strain>
    </source>
</reference>
<reference evidence="2 3" key="2">
    <citation type="journal article" date="2016" name="Genome Announc.">
        <title>Complete Genome Sequence of Sphingopyxis terrae Strain 203-1 (NBRC 111660), a Polyethylene Glycol Degrader.</title>
        <authorList>
            <person name="Ohtsubo Y."/>
            <person name="Nonoyama S."/>
            <person name="Nagata Y."/>
            <person name="Numata M."/>
            <person name="Tsuchikane K."/>
            <person name="Hosoyama A."/>
            <person name="Yamazoe A."/>
            <person name="Tsuda M."/>
            <person name="Fujita N."/>
            <person name="Kawai F."/>
        </authorList>
    </citation>
    <scope>NUCLEOTIDE SEQUENCE [LARGE SCALE GENOMIC DNA]</scope>
    <source>
        <strain evidence="2 3">203-1</strain>
    </source>
</reference>
<name>A0A142W239_9SPHN</name>
<sequence length="138" mass="14952">MSASAGPVYYGTTEPLPTRLRRFRELCGISRSELALRTGLSRPTIWAWESGKTRPRLRNLRVLANVLGISQLELVGGLEAAVPDNEVEAMLATGWEHGDMPAGIANPQRLSIMIYAAKLSIAALAGIKAQNVKISIEL</sequence>
<gene>
    <name evidence="2" type="ORF">AOA14_15975</name>
</gene>
<dbReference type="AlphaFoldDB" id="A0A142W239"/>
<dbReference type="InterPro" id="IPR010982">
    <property type="entry name" value="Lambda_DNA-bd_dom_sf"/>
</dbReference>
<dbReference type="STRING" id="1219058.AOA14_15975"/>
<evidence type="ECO:0000313" key="2">
    <source>
        <dbReference type="EMBL" id="AMU96104.1"/>
    </source>
</evidence>
<dbReference type="Pfam" id="PF01381">
    <property type="entry name" value="HTH_3"/>
    <property type="match status" value="1"/>
</dbReference>
<dbReference type="SMART" id="SM00530">
    <property type="entry name" value="HTH_XRE"/>
    <property type="match status" value="1"/>
</dbReference>
<accession>A0A142W239</accession>
<protein>
    <recommendedName>
        <fullName evidence="1">HTH cro/C1-type domain-containing protein</fullName>
    </recommendedName>
</protein>
<dbReference type="Gene3D" id="1.10.260.40">
    <property type="entry name" value="lambda repressor-like DNA-binding domains"/>
    <property type="match status" value="1"/>
</dbReference>
<organism evidence="2 3">
    <name type="scientific">Sphingopyxis terrae subsp. terrae NBRC 15098</name>
    <dbReference type="NCBI Taxonomy" id="1219058"/>
    <lineage>
        <taxon>Bacteria</taxon>
        <taxon>Pseudomonadati</taxon>
        <taxon>Pseudomonadota</taxon>
        <taxon>Alphaproteobacteria</taxon>
        <taxon>Sphingomonadales</taxon>
        <taxon>Sphingomonadaceae</taxon>
        <taxon>Sphingopyxis</taxon>
    </lineage>
</organism>
<dbReference type="EMBL" id="CP013342">
    <property type="protein sequence ID" value="AMU96104.1"/>
    <property type="molecule type" value="Genomic_DNA"/>
</dbReference>
<dbReference type="KEGG" id="ster:AOA14_15975"/>
<evidence type="ECO:0000313" key="3">
    <source>
        <dbReference type="Proteomes" id="UP000076234"/>
    </source>
</evidence>
<dbReference type="RefSeq" id="WP_186401929.1">
    <property type="nucleotide sequence ID" value="NZ_CP013342.1"/>
</dbReference>
<evidence type="ECO:0000259" key="1">
    <source>
        <dbReference type="PROSITE" id="PS50943"/>
    </source>
</evidence>
<dbReference type="CDD" id="cd00093">
    <property type="entry name" value="HTH_XRE"/>
    <property type="match status" value="1"/>
</dbReference>